<keyword evidence="4 9" id="KW-0812">Transmembrane</keyword>
<evidence type="ECO:0000256" key="8">
    <source>
        <dbReference type="ARBA" id="ARBA00023136"/>
    </source>
</evidence>
<evidence type="ECO:0000256" key="3">
    <source>
        <dbReference type="ARBA" id="ARBA00022448"/>
    </source>
</evidence>
<keyword evidence="5" id="KW-0677">Repeat</keyword>
<protein>
    <submittedName>
        <fullName evidence="12">Mitochondrial carrier domain-containing protein</fullName>
    </submittedName>
</protein>
<dbReference type="PANTHER" id="PTHR45624:SF10">
    <property type="entry name" value="SLC (SOLUTE CARRIER) HOMOLOG"/>
    <property type="match status" value="1"/>
</dbReference>
<comment type="caution">
    <text evidence="12">The sequence shown here is derived from an EMBL/GenBank/DDBJ whole genome shotgun (WGS) entry which is preliminary data.</text>
</comment>
<reference evidence="12 13" key="1">
    <citation type="submission" date="2016-07" db="EMBL/GenBank/DDBJ databases">
        <title>Pervasive Adenine N6-methylation of Active Genes in Fungi.</title>
        <authorList>
            <consortium name="DOE Joint Genome Institute"/>
            <person name="Mondo S.J."/>
            <person name="Dannebaum R.O."/>
            <person name="Kuo R.C."/>
            <person name="Labutti K."/>
            <person name="Haridas S."/>
            <person name="Kuo A."/>
            <person name="Salamov A."/>
            <person name="Ahrendt S.R."/>
            <person name="Lipzen A."/>
            <person name="Sullivan W."/>
            <person name="Andreopoulos W.B."/>
            <person name="Clum A."/>
            <person name="Lindquist E."/>
            <person name="Daum C."/>
            <person name="Ramamoorthy G.K."/>
            <person name="Gryganskyi A."/>
            <person name="Culley D."/>
            <person name="Magnuson J.K."/>
            <person name="James T.Y."/>
            <person name="O'Malley M.A."/>
            <person name="Stajich J.E."/>
            <person name="Spatafora J.W."/>
            <person name="Visel A."/>
            <person name="Grigoriev I.V."/>
        </authorList>
    </citation>
    <scope>NUCLEOTIDE SEQUENCE [LARGE SCALE GENOMIC DNA]</scope>
    <source>
        <strain evidence="12 13">PL171</strain>
    </source>
</reference>
<dbReference type="SUPFAM" id="SSF103506">
    <property type="entry name" value="Mitochondrial carrier"/>
    <property type="match status" value="1"/>
</dbReference>
<evidence type="ECO:0000256" key="5">
    <source>
        <dbReference type="ARBA" id="ARBA00022737"/>
    </source>
</evidence>
<proteinExistence type="inferred from homology"/>
<gene>
    <name evidence="12" type="ORF">BCR44DRAFT_1430445</name>
</gene>
<dbReference type="Pfam" id="PF00153">
    <property type="entry name" value="Mito_carr"/>
    <property type="match status" value="3"/>
</dbReference>
<feature type="repeat" description="Solcar" evidence="9">
    <location>
        <begin position="141"/>
        <end position="226"/>
    </location>
</feature>
<feature type="repeat" description="Solcar" evidence="9">
    <location>
        <begin position="50"/>
        <end position="135"/>
    </location>
</feature>
<dbReference type="Proteomes" id="UP000193411">
    <property type="component" value="Unassembled WGS sequence"/>
</dbReference>
<evidence type="ECO:0000256" key="7">
    <source>
        <dbReference type="ARBA" id="ARBA00023128"/>
    </source>
</evidence>
<organism evidence="12 13">
    <name type="scientific">Catenaria anguillulae PL171</name>
    <dbReference type="NCBI Taxonomy" id="765915"/>
    <lineage>
        <taxon>Eukaryota</taxon>
        <taxon>Fungi</taxon>
        <taxon>Fungi incertae sedis</taxon>
        <taxon>Blastocladiomycota</taxon>
        <taxon>Blastocladiomycetes</taxon>
        <taxon>Blastocladiales</taxon>
        <taxon>Catenariaceae</taxon>
        <taxon>Catenaria</taxon>
    </lineage>
</organism>
<evidence type="ECO:0000313" key="13">
    <source>
        <dbReference type="Proteomes" id="UP000193411"/>
    </source>
</evidence>
<dbReference type="EMBL" id="MCFL01000012">
    <property type="protein sequence ID" value="ORZ37554.1"/>
    <property type="molecule type" value="Genomic_DNA"/>
</dbReference>
<sequence length="322" mass="33958">MSTRLELPGTSLFPTVGPSFQPKVLLPKPQPAAKPHPATGHSSNPKPKNDPGHVVFVGGTISGLAQVVVGYPFDSIKVMMQTSTASSSSSAFQVLSSTLKSTGLSGLFRGVTSPMAGVGFCNAVLFTTQSKLNAAIDPHSTSASKYTLTGALSGLCISILSSPMELIKVRMQSSTVPYASTWSCLTSTVRSEGVRNGLYRGWTITAMRDVPSFAAYFATYEYLTRQLEVSAFVAGGLAGVACWIPCYPQDVLKSTVQTTTLAKDGSVSTVVKGWVKRSMDKGGLASVGRGMWRGIGPTLARAFPANAATFVVFEAYRSSFVV</sequence>
<evidence type="ECO:0000256" key="10">
    <source>
        <dbReference type="RuleBase" id="RU000488"/>
    </source>
</evidence>
<dbReference type="OrthoDB" id="409586at2759"/>
<evidence type="ECO:0000256" key="2">
    <source>
        <dbReference type="ARBA" id="ARBA00006375"/>
    </source>
</evidence>
<dbReference type="Gene3D" id="1.50.40.10">
    <property type="entry name" value="Mitochondrial carrier domain"/>
    <property type="match status" value="1"/>
</dbReference>
<dbReference type="GO" id="GO:0031966">
    <property type="term" value="C:mitochondrial membrane"/>
    <property type="evidence" value="ECO:0007669"/>
    <property type="project" value="UniProtKB-SubCell"/>
</dbReference>
<keyword evidence="3 10" id="KW-0813">Transport</keyword>
<dbReference type="PANTHER" id="PTHR45624">
    <property type="entry name" value="MITOCHONDRIAL BASIC AMINO ACIDS TRANSPORTER-RELATED"/>
    <property type="match status" value="1"/>
</dbReference>
<evidence type="ECO:0000256" key="6">
    <source>
        <dbReference type="ARBA" id="ARBA00022989"/>
    </source>
</evidence>
<comment type="subcellular location">
    <subcellularLocation>
        <location evidence="1">Mitochondrion membrane</location>
        <topology evidence="1">Multi-pass membrane protein</topology>
    </subcellularLocation>
</comment>
<keyword evidence="8 9" id="KW-0472">Membrane</keyword>
<dbReference type="PROSITE" id="PS50920">
    <property type="entry name" value="SOLCAR"/>
    <property type="match status" value="3"/>
</dbReference>
<dbReference type="InterPro" id="IPR023395">
    <property type="entry name" value="MCP_dom_sf"/>
</dbReference>
<feature type="repeat" description="Solcar" evidence="9">
    <location>
        <begin position="227"/>
        <end position="319"/>
    </location>
</feature>
<comment type="similarity">
    <text evidence="2 10">Belongs to the mitochondrial carrier (TC 2.A.29) family.</text>
</comment>
<evidence type="ECO:0000313" key="12">
    <source>
        <dbReference type="EMBL" id="ORZ37554.1"/>
    </source>
</evidence>
<evidence type="ECO:0000256" key="4">
    <source>
        <dbReference type="ARBA" id="ARBA00022692"/>
    </source>
</evidence>
<accession>A0A1Y2HUB6</accession>
<evidence type="ECO:0000256" key="9">
    <source>
        <dbReference type="PROSITE-ProRule" id="PRU00282"/>
    </source>
</evidence>
<dbReference type="GO" id="GO:0022857">
    <property type="term" value="F:transmembrane transporter activity"/>
    <property type="evidence" value="ECO:0007669"/>
    <property type="project" value="TreeGrafter"/>
</dbReference>
<keyword evidence="13" id="KW-1185">Reference proteome</keyword>
<keyword evidence="6" id="KW-1133">Transmembrane helix</keyword>
<evidence type="ECO:0000256" key="1">
    <source>
        <dbReference type="ARBA" id="ARBA00004225"/>
    </source>
</evidence>
<dbReference type="InterPro" id="IPR050567">
    <property type="entry name" value="Mitochondrial_Carrier"/>
</dbReference>
<keyword evidence="7" id="KW-0496">Mitochondrion</keyword>
<name>A0A1Y2HUB6_9FUNG</name>
<feature type="region of interest" description="Disordered" evidence="11">
    <location>
        <begin position="24"/>
        <end position="53"/>
    </location>
</feature>
<dbReference type="AlphaFoldDB" id="A0A1Y2HUB6"/>
<dbReference type="InterPro" id="IPR018108">
    <property type="entry name" value="MCP_transmembrane"/>
</dbReference>
<evidence type="ECO:0000256" key="11">
    <source>
        <dbReference type="SAM" id="MobiDB-lite"/>
    </source>
</evidence>